<dbReference type="Proteomes" id="UP001194468">
    <property type="component" value="Unassembled WGS sequence"/>
</dbReference>
<dbReference type="AlphaFoldDB" id="A0AAD4BGP8"/>
<evidence type="ECO:0000313" key="2">
    <source>
        <dbReference type="Proteomes" id="UP001194468"/>
    </source>
</evidence>
<name>A0AAD4BGP8_BOLED</name>
<reference evidence="1" key="1">
    <citation type="submission" date="2019-10" db="EMBL/GenBank/DDBJ databases">
        <authorList>
            <consortium name="DOE Joint Genome Institute"/>
            <person name="Kuo A."/>
            <person name="Miyauchi S."/>
            <person name="Kiss E."/>
            <person name="Drula E."/>
            <person name="Kohler A."/>
            <person name="Sanchez-Garcia M."/>
            <person name="Andreopoulos B."/>
            <person name="Barry K.W."/>
            <person name="Bonito G."/>
            <person name="Buee M."/>
            <person name="Carver A."/>
            <person name="Chen C."/>
            <person name="Cichocki N."/>
            <person name="Clum A."/>
            <person name="Culley D."/>
            <person name="Crous P.W."/>
            <person name="Fauchery L."/>
            <person name="Girlanda M."/>
            <person name="Hayes R."/>
            <person name="Keri Z."/>
            <person name="LaButti K."/>
            <person name="Lipzen A."/>
            <person name="Lombard V."/>
            <person name="Magnuson J."/>
            <person name="Maillard F."/>
            <person name="Morin E."/>
            <person name="Murat C."/>
            <person name="Nolan M."/>
            <person name="Ohm R."/>
            <person name="Pangilinan J."/>
            <person name="Pereira M."/>
            <person name="Perotto S."/>
            <person name="Peter M."/>
            <person name="Riley R."/>
            <person name="Sitrit Y."/>
            <person name="Stielow B."/>
            <person name="Szollosi G."/>
            <person name="Zifcakova L."/>
            <person name="Stursova M."/>
            <person name="Spatafora J.W."/>
            <person name="Tedersoo L."/>
            <person name="Vaario L.-M."/>
            <person name="Yamada A."/>
            <person name="Yan M."/>
            <person name="Wang P."/>
            <person name="Xu J."/>
            <person name="Bruns T."/>
            <person name="Baldrian P."/>
            <person name="Vilgalys R."/>
            <person name="Henrissat B."/>
            <person name="Grigoriev I.V."/>
            <person name="Hibbett D."/>
            <person name="Nagy L.G."/>
            <person name="Martin F.M."/>
        </authorList>
    </citation>
    <scope>NUCLEOTIDE SEQUENCE</scope>
    <source>
        <strain evidence="1">BED1</strain>
    </source>
</reference>
<organism evidence="1 2">
    <name type="scientific">Boletus edulis BED1</name>
    <dbReference type="NCBI Taxonomy" id="1328754"/>
    <lineage>
        <taxon>Eukaryota</taxon>
        <taxon>Fungi</taxon>
        <taxon>Dikarya</taxon>
        <taxon>Basidiomycota</taxon>
        <taxon>Agaricomycotina</taxon>
        <taxon>Agaricomycetes</taxon>
        <taxon>Agaricomycetidae</taxon>
        <taxon>Boletales</taxon>
        <taxon>Boletineae</taxon>
        <taxon>Boletaceae</taxon>
        <taxon>Boletoideae</taxon>
        <taxon>Boletus</taxon>
    </lineage>
</organism>
<reference evidence="1" key="2">
    <citation type="journal article" date="2020" name="Nat. Commun.">
        <title>Large-scale genome sequencing of mycorrhizal fungi provides insights into the early evolution of symbiotic traits.</title>
        <authorList>
            <person name="Miyauchi S."/>
            <person name="Kiss E."/>
            <person name="Kuo A."/>
            <person name="Drula E."/>
            <person name="Kohler A."/>
            <person name="Sanchez-Garcia M."/>
            <person name="Morin E."/>
            <person name="Andreopoulos B."/>
            <person name="Barry K.W."/>
            <person name="Bonito G."/>
            <person name="Buee M."/>
            <person name="Carver A."/>
            <person name="Chen C."/>
            <person name="Cichocki N."/>
            <person name="Clum A."/>
            <person name="Culley D."/>
            <person name="Crous P.W."/>
            <person name="Fauchery L."/>
            <person name="Girlanda M."/>
            <person name="Hayes R.D."/>
            <person name="Keri Z."/>
            <person name="LaButti K."/>
            <person name="Lipzen A."/>
            <person name="Lombard V."/>
            <person name="Magnuson J."/>
            <person name="Maillard F."/>
            <person name="Murat C."/>
            <person name="Nolan M."/>
            <person name="Ohm R.A."/>
            <person name="Pangilinan J."/>
            <person name="Pereira M.F."/>
            <person name="Perotto S."/>
            <person name="Peter M."/>
            <person name="Pfister S."/>
            <person name="Riley R."/>
            <person name="Sitrit Y."/>
            <person name="Stielow J.B."/>
            <person name="Szollosi G."/>
            <person name="Zifcakova L."/>
            <person name="Stursova M."/>
            <person name="Spatafora J.W."/>
            <person name="Tedersoo L."/>
            <person name="Vaario L.M."/>
            <person name="Yamada A."/>
            <person name="Yan M."/>
            <person name="Wang P."/>
            <person name="Xu J."/>
            <person name="Bruns T."/>
            <person name="Baldrian P."/>
            <person name="Vilgalys R."/>
            <person name="Dunand C."/>
            <person name="Henrissat B."/>
            <person name="Grigoriev I.V."/>
            <person name="Hibbett D."/>
            <person name="Nagy L.G."/>
            <person name="Martin F.M."/>
        </authorList>
    </citation>
    <scope>NUCLEOTIDE SEQUENCE</scope>
    <source>
        <strain evidence="1">BED1</strain>
    </source>
</reference>
<dbReference type="EMBL" id="WHUW01000064">
    <property type="protein sequence ID" value="KAF8429975.1"/>
    <property type="molecule type" value="Genomic_DNA"/>
</dbReference>
<sequence length="224" mass="24274">MTLGSIRAPPPRALFQKTGIAAKSTYVLSSFRNAPLRSLNNPSKKLNSWLISASGLPNLKTSKSSLSSIMDFELPPPPVDTPPSISSPCQDPRGRSGGAPFFLLLLVVAQDLTAVTHTWSEQLIPAQSLILIHNPEEHSRVPFSDEAYDAQNKHASSQDQHPHLRGVITSGLVGSYLFERTSVTASAKKNQKNENIGMTDLSLMAGGSTSKMWFNDTRTSLTTC</sequence>
<keyword evidence="2" id="KW-1185">Reference proteome</keyword>
<gene>
    <name evidence="1" type="ORF">L210DRAFT_3651947</name>
</gene>
<evidence type="ECO:0000313" key="1">
    <source>
        <dbReference type="EMBL" id="KAF8429975.1"/>
    </source>
</evidence>
<protein>
    <submittedName>
        <fullName evidence="1">Uncharacterized protein</fullName>
    </submittedName>
</protein>
<proteinExistence type="predicted"/>
<comment type="caution">
    <text evidence="1">The sequence shown here is derived from an EMBL/GenBank/DDBJ whole genome shotgun (WGS) entry which is preliminary data.</text>
</comment>
<accession>A0AAD4BGP8</accession>